<feature type="region of interest" description="Disordered" evidence="2">
    <location>
        <begin position="1"/>
        <end position="38"/>
    </location>
</feature>
<evidence type="ECO:0000313" key="3">
    <source>
        <dbReference type="EMBL" id="KAJ7976624.1"/>
    </source>
</evidence>
<dbReference type="GO" id="GO:0012505">
    <property type="term" value="C:endomembrane system"/>
    <property type="evidence" value="ECO:0007669"/>
    <property type="project" value="TreeGrafter"/>
</dbReference>
<dbReference type="Proteomes" id="UP001163823">
    <property type="component" value="Chromosome 3"/>
</dbReference>
<comment type="caution">
    <text evidence="3">The sequence shown here is derived from an EMBL/GenBank/DDBJ whole genome shotgun (WGS) entry which is preliminary data.</text>
</comment>
<evidence type="ECO:0000256" key="1">
    <source>
        <dbReference type="SAM" id="Coils"/>
    </source>
</evidence>
<dbReference type="PANTHER" id="PTHR36362">
    <property type="entry name" value="DNA-DIRECTED RNA POLYMERASE SUBUNIT BETA"/>
    <property type="match status" value="1"/>
</dbReference>
<feature type="coiled-coil region" evidence="1">
    <location>
        <begin position="202"/>
        <end position="229"/>
    </location>
</feature>
<feature type="compositionally biased region" description="Basic and acidic residues" evidence="2">
    <location>
        <begin position="11"/>
        <end position="38"/>
    </location>
</feature>
<keyword evidence="1" id="KW-0175">Coiled coil</keyword>
<dbReference type="AlphaFoldDB" id="A0AAD7Q830"/>
<sequence length="460" mass="52919">MKRLHGQNSLLERDISKRDASKHDSFAGRRRESVIDKSSRVSDLKKTKGLAGAYEQSLQVVTIELEEYRKLEVFAFESETRIASLEDELTSACGEKEEAISINEGLASELESLNEKLNKSNSELYNLQEEISDLRRNLEESNITQQKLESSIKTLVEEKEELAMRLTDSLLEIEEERAIWYVKEKASIQAIEDKSRLYSEEIMSISERMSDVRNELDSCRDECRVLRERLTSSNENPQLDEICSRGKSMVNDQLKSDLQTIADCRQTQEISKPSLEMLSSDNDYACEKSSLVKKEIDALRNEKEELLTRLTELGTGSELLNDIQLLKEQLFTVTKERDKLMIQIEEQQNHVIGVEFLQKQCNDELLETKNQVEELSRRTSGMEVKMHDTDVNNSKEKAKLRMQIRGTQAQLDAFRVRYKEAIDESDLMNKKYEEAAGKLKDRLASKGIEVLNLKKQLAAQ</sequence>
<proteinExistence type="predicted"/>
<keyword evidence="4" id="KW-1185">Reference proteome</keyword>
<reference evidence="3" key="1">
    <citation type="journal article" date="2023" name="Science">
        <title>Elucidation of the pathway for biosynthesis of saponin adjuvants from the soapbark tree.</title>
        <authorList>
            <person name="Reed J."/>
            <person name="Orme A."/>
            <person name="El-Demerdash A."/>
            <person name="Owen C."/>
            <person name="Martin L.B.B."/>
            <person name="Misra R.C."/>
            <person name="Kikuchi S."/>
            <person name="Rejzek M."/>
            <person name="Martin A.C."/>
            <person name="Harkess A."/>
            <person name="Leebens-Mack J."/>
            <person name="Louveau T."/>
            <person name="Stephenson M.J."/>
            <person name="Osbourn A."/>
        </authorList>
    </citation>
    <scope>NUCLEOTIDE SEQUENCE</scope>
    <source>
        <strain evidence="3">S10</strain>
    </source>
</reference>
<feature type="compositionally biased region" description="Polar residues" evidence="2">
    <location>
        <begin position="1"/>
        <end position="10"/>
    </location>
</feature>
<dbReference type="Gene3D" id="1.20.5.340">
    <property type="match status" value="1"/>
</dbReference>
<evidence type="ECO:0000256" key="2">
    <source>
        <dbReference type="SAM" id="MobiDB-lite"/>
    </source>
</evidence>
<dbReference type="EMBL" id="JARAOO010000003">
    <property type="protein sequence ID" value="KAJ7976624.1"/>
    <property type="molecule type" value="Genomic_DNA"/>
</dbReference>
<accession>A0AAD7Q830</accession>
<feature type="coiled-coil region" evidence="1">
    <location>
        <begin position="96"/>
        <end position="176"/>
    </location>
</feature>
<evidence type="ECO:0000313" key="4">
    <source>
        <dbReference type="Proteomes" id="UP001163823"/>
    </source>
</evidence>
<organism evidence="3 4">
    <name type="scientific">Quillaja saponaria</name>
    <name type="common">Soap bark tree</name>
    <dbReference type="NCBI Taxonomy" id="32244"/>
    <lineage>
        <taxon>Eukaryota</taxon>
        <taxon>Viridiplantae</taxon>
        <taxon>Streptophyta</taxon>
        <taxon>Embryophyta</taxon>
        <taxon>Tracheophyta</taxon>
        <taxon>Spermatophyta</taxon>
        <taxon>Magnoliopsida</taxon>
        <taxon>eudicotyledons</taxon>
        <taxon>Gunneridae</taxon>
        <taxon>Pentapetalae</taxon>
        <taxon>rosids</taxon>
        <taxon>fabids</taxon>
        <taxon>Fabales</taxon>
        <taxon>Quillajaceae</taxon>
        <taxon>Quillaja</taxon>
    </lineage>
</organism>
<dbReference type="PANTHER" id="PTHR36362:SF3">
    <property type="entry name" value="PROTEIN HOOK HOMOLOG 3-LIKE"/>
    <property type="match status" value="1"/>
</dbReference>
<gene>
    <name evidence="3" type="ORF">O6P43_006381</name>
</gene>
<protein>
    <submittedName>
        <fullName evidence="3">Kinesin-like protein</fullName>
    </submittedName>
</protein>
<name>A0AAD7Q830_QUISA</name>